<dbReference type="EMBL" id="JAPEVG010000136">
    <property type="protein sequence ID" value="KAJ8481462.1"/>
    <property type="molecule type" value="Genomic_DNA"/>
</dbReference>
<evidence type="ECO:0000313" key="4">
    <source>
        <dbReference type="Proteomes" id="UP001215151"/>
    </source>
</evidence>
<dbReference type="Gene3D" id="1.10.510.10">
    <property type="entry name" value="Transferase(Phosphotransferase) domain 1"/>
    <property type="match status" value="1"/>
</dbReference>
<sequence length="688" mass="76056">MCSVIAPPKTQFVPTASWLEVVLELDADTRSRFNELVNEEGWNSDLEIVELLCSIQDTDFEPGIEDDPLHRLTTLVLDRFEAAMPSCVFSSSLKRGADASQGDGGSSKKPRILTRLEDVGLDNGLWVFARTSLAMGFAQGVCLRSIVATLSGTTVTFWYVDPCGMVVSDTGLCLLSNFTDFVAATVAIERLNRSGWEVIPRLILPEGMSKNDLLLAGTLQGCAIDIPGSQAADRMQHRVTFGGCMYSQSAVVGHRTVVYAAGAYPPFKSQKPGERMVAKLSYQVKSRTAEHELIEQAREKNVPHIPTVYGHHDLFDIESLQDGIRARVVQNCVVFHNYENRVARVIVSRRYIPLEERLHEYPMELIMMVDYISECLHHLRHDALILHGDVSVRNIMCEITEDGPNFILGDFDLAATLNPDGPPKDPAGQRHTGTLPFMALELLEDMASKPGLNSAPVVHELHHDYESLYWVTLWCTMKVDYCDQDAEDQKRIDAFVNQWEFAVGGSKTMSDSSRGSDAWSNSSRGSRTRADAGLDSQNQRETFSTGSEACLNLDVIVDKKSMLLLTGAIMRERPPTTEEYTHFGIPGLVEGFRQLIASAYVLQPAPSVPSKRRVSHLAKSRKEYSSFLKGRSVGVGRTAQKVEVAVPVRDLITREAIKELVDVALDVAVEEIMSMENSAGIEGGSGEE</sequence>
<evidence type="ECO:0000256" key="1">
    <source>
        <dbReference type="SAM" id="MobiDB-lite"/>
    </source>
</evidence>
<protein>
    <recommendedName>
        <fullName evidence="2">Fungal-type protein kinase domain-containing protein</fullName>
    </recommendedName>
</protein>
<feature type="domain" description="Fungal-type protein kinase" evidence="2">
    <location>
        <begin position="148"/>
        <end position="475"/>
    </location>
</feature>
<dbReference type="InterPro" id="IPR040976">
    <property type="entry name" value="Pkinase_fungal"/>
</dbReference>
<name>A0AAD7TT11_9APHY</name>
<evidence type="ECO:0000259" key="2">
    <source>
        <dbReference type="Pfam" id="PF17667"/>
    </source>
</evidence>
<comment type="caution">
    <text evidence="3">The sequence shown here is derived from an EMBL/GenBank/DDBJ whole genome shotgun (WGS) entry which is preliminary data.</text>
</comment>
<reference evidence="3" key="1">
    <citation type="submission" date="2022-11" db="EMBL/GenBank/DDBJ databases">
        <title>Genome Sequence of Cubamyces cubensis.</title>
        <authorList>
            <person name="Buettner E."/>
        </authorList>
    </citation>
    <scope>NUCLEOTIDE SEQUENCE</scope>
    <source>
        <strain evidence="3">MPL-01</strain>
    </source>
</reference>
<organism evidence="3 4">
    <name type="scientific">Trametes cubensis</name>
    <dbReference type="NCBI Taxonomy" id="1111947"/>
    <lineage>
        <taxon>Eukaryota</taxon>
        <taxon>Fungi</taxon>
        <taxon>Dikarya</taxon>
        <taxon>Basidiomycota</taxon>
        <taxon>Agaricomycotina</taxon>
        <taxon>Agaricomycetes</taxon>
        <taxon>Polyporales</taxon>
        <taxon>Polyporaceae</taxon>
        <taxon>Trametes</taxon>
    </lineage>
</organism>
<gene>
    <name evidence="3" type="ORF">ONZ51_g5984</name>
</gene>
<dbReference type="Proteomes" id="UP001215151">
    <property type="component" value="Unassembled WGS sequence"/>
</dbReference>
<dbReference type="InterPro" id="IPR011009">
    <property type="entry name" value="Kinase-like_dom_sf"/>
</dbReference>
<dbReference type="AlphaFoldDB" id="A0AAD7TT11"/>
<feature type="compositionally biased region" description="Polar residues" evidence="1">
    <location>
        <begin position="507"/>
        <end position="525"/>
    </location>
</feature>
<dbReference type="SUPFAM" id="SSF56112">
    <property type="entry name" value="Protein kinase-like (PK-like)"/>
    <property type="match status" value="1"/>
</dbReference>
<evidence type="ECO:0000313" key="3">
    <source>
        <dbReference type="EMBL" id="KAJ8481462.1"/>
    </source>
</evidence>
<keyword evidence="4" id="KW-1185">Reference proteome</keyword>
<feature type="region of interest" description="Disordered" evidence="1">
    <location>
        <begin position="505"/>
        <end position="541"/>
    </location>
</feature>
<accession>A0AAD7TT11</accession>
<dbReference type="Pfam" id="PF17667">
    <property type="entry name" value="Pkinase_fungal"/>
    <property type="match status" value="1"/>
</dbReference>
<dbReference type="PANTHER" id="PTHR38248:SF2">
    <property type="entry name" value="FUNK1 11"/>
    <property type="match status" value="1"/>
</dbReference>
<proteinExistence type="predicted"/>
<dbReference type="PANTHER" id="PTHR38248">
    <property type="entry name" value="FUNK1 6"/>
    <property type="match status" value="1"/>
</dbReference>